<keyword evidence="6" id="KW-0479">Metal-binding</keyword>
<dbReference type="SUPFAM" id="SSF143631">
    <property type="entry name" value="ApbE-like"/>
    <property type="match status" value="1"/>
</dbReference>
<keyword evidence="4" id="KW-0285">Flavoprotein</keyword>
<dbReference type="Gene3D" id="3.10.520.10">
    <property type="entry name" value="ApbE-like domains"/>
    <property type="match status" value="2"/>
</dbReference>
<sequence>MKQTRILMDIPITVEICDPEAREYDIEQLFAYFMSIDEQFSPFRDTSMVSRFNAGKLKEDEWSDDFKKITTWCQRTSQETDGFFFADRDGIFDPTGLVKGWAIFRAAHMLLEVGYENFSVEAGGDFQSFGFNAEGKPWTIGIRDPFHPGQIVKVLQPGDLGVATSGSYLRGDHIADPVAGETLGDIVSLTVIAPNVFHADRFATACFAMGRAGLDFLEKRPAMAGYMIDRDGIATWTSNFPAFVVDHD</sequence>
<reference evidence="11 12" key="1">
    <citation type="journal article" date="2016" name="Environ. Microbiol.">
        <title>Genomic resolution of a cold subsurface aquifer community provides metabolic insights for novel microbes adapted to high CO concentrations.</title>
        <authorList>
            <person name="Probst A.J."/>
            <person name="Castelle C.J."/>
            <person name="Singh A."/>
            <person name="Brown C.T."/>
            <person name="Anantharaman K."/>
            <person name="Sharon I."/>
            <person name="Hug L.A."/>
            <person name="Burstein D."/>
            <person name="Emerson J.B."/>
            <person name="Thomas B.C."/>
            <person name="Banfield J.F."/>
        </authorList>
    </citation>
    <scope>NUCLEOTIDE SEQUENCE [LARGE SCALE GENOMIC DNA]</scope>
    <source>
        <strain evidence="11">CG2_30_54_11</strain>
    </source>
</reference>
<organism evidence="11 12">
    <name type="scientific">Candidatus Wirthbacteria bacterium CG2_30_54_11</name>
    <dbReference type="NCBI Taxonomy" id="1817892"/>
    <lineage>
        <taxon>Bacteria</taxon>
        <taxon>Candidatus Wirthbacteria</taxon>
    </lineage>
</organism>
<dbReference type="PANTHER" id="PTHR30040">
    <property type="entry name" value="THIAMINE BIOSYNTHESIS LIPOPROTEIN APBE"/>
    <property type="match status" value="1"/>
</dbReference>
<dbReference type="Pfam" id="PF02424">
    <property type="entry name" value="ApbE"/>
    <property type="match status" value="1"/>
</dbReference>
<comment type="caution">
    <text evidence="11">The sequence shown here is derived from an EMBL/GenBank/DDBJ whole genome shotgun (WGS) entry which is preliminary data.</text>
</comment>
<evidence type="ECO:0000256" key="8">
    <source>
        <dbReference type="ARBA" id="ARBA00022842"/>
    </source>
</evidence>
<dbReference type="PANTHER" id="PTHR30040:SF2">
    <property type="entry name" value="FAD:PROTEIN FMN TRANSFERASE"/>
    <property type="match status" value="1"/>
</dbReference>
<dbReference type="STRING" id="1817892.AUK40_02895"/>
<evidence type="ECO:0000256" key="2">
    <source>
        <dbReference type="ARBA" id="ARBA00011955"/>
    </source>
</evidence>
<evidence type="ECO:0000256" key="10">
    <source>
        <dbReference type="ARBA" id="ARBA00048540"/>
    </source>
</evidence>
<evidence type="ECO:0000313" key="12">
    <source>
        <dbReference type="Proteomes" id="UP000183245"/>
    </source>
</evidence>
<dbReference type="AlphaFoldDB" id="A0A1J5IK76"/>
<comment type="cofactor">
    <cofactor evidence="1">
        <name>Mg(2+)</name>
        <dbReference type="ChEBI" id="CHEBI:18420"/>
    </cofactor>
</comment>
<accession>A0A1J5IK76</accession>
<dbReference type="GO" id="GO:0016740">
    <property type="term" value="F:transferase activity"/>
    <property type="evidence" value="ECO:0007669"/>
    <property type="project" value="UniProtKB-KW"/>
</dbReference>
<evidence type="ECO:0000256" key="1">
    <source>
        <dbReference type="ARBA" id="ARBA00001946"/>
    </source>
</evidence>
<gene>
    <name evidence="11" type="ORF">AUK40_02895</name>
</gene>
<evidence type="ECO:0000256" key="3">
    <source>
        <dbReference type="ARBA" id="ARBA00016337"/>
    </source>
</evidence>
<evidence type="ECO:0000256" key="7">
    <source>
        <dbReference type="ARBA" id="ARBA00022827"/>
    </source>
</evidence>
<keyword evidence="5" id="KW-0808">Transferase</keyword>
<dbReference type="Proteomes" id="UP000183245">
    <property type="component" value="Unassembled WGS sequence"/>
</dbReference>
<keyword evidence="7" id="KW-0274">FAD</keyword>
<evidence type="ECO:0000256" key="9">
    <source>
        <dbReference type="ARBA" id="ARBA00031306"/>
    </source>
</evidence>
<dbReference type="EC" id="2.7.1.180" evidence="2"/>
<protein>
    <recommendedName>
        <fullName evidence="3">FAD:protein FMN transferase</fullName>
        <ecNumber evidence="2">2.7.1.180</ecNumber>
    </recommendedName>
    <alternativeName>
        <fullName evidence="9">Flavin transferase</fullName>
    </alternativeName>
</protein>
<evidence type="ECO:0000256" key="5">
    <source>
        <dbReference type="ARBA" id="ARBA00022679"/>
    </source>
</evidence>
<comment type="catalytic activity">
    <reaction evidence="10">
        <text>L-threonyl-[protein] + FAD = FMN-L-threonyl-[protein] + AMP + H(+)</text>
        <dbReference type="Rhea" id="RHEA:36847"/>
        <dbReference type="Rhea" id="RHEA-COMP:11060"/>
        <dbReference type="Rhea" id="RHEA-COMP:11061"/>
        <dbReference type="ChEBI" id="CHEBI:15378"/>
        <dbReference type="ChEBI" id="CHEBI:30013"/>
        <dbReference type="ChEBI" id="CHEBI:57692"/>
        <dbReference type="ChEBI" id="CHEBI:74257"/>
        <dbReference type="ChEBI" id="CHEBI:456215"/>
        <dbReference type="EC" id="2.7.1.180"/>
    </reaction>
</comment>
<dbReference type="InterPro" id="IPR003374">
    <property type="entry name" value="ApbE-like_sf"/>
</dbReference>
<name>A0A1J5IK76_9BACT</name>
<keyword evidence="8" id="KW-0460">Magnesium</keyword>
<evidence type="ECO:0000256" key="4">
    <source>
        <dbReference type="ARBA" id="ARBA00022630"/>
    </source>
</evidence>
<dbReference type="EMBL" id="MNZT01000052">
    <property type="protein sequence ID" value="OIP97561.1"/>
    <property type="molecule type" value="Genomic_DNA"/>
</dbReference>
<evidence type="ECO:0000313" key="11">
    <source>
        <dbReference type="EMBL" id="OIP97561.1"/>
    </source>
</evidence>
<dbReference type="InterPro" id="IPR024932">
    <property type="entry name" value="ApbE"/>
</dbReference>
<evidence type="ECO:0000256" key="6">
    <source>
        <dbReference type="ARBA" id="ARBA00022723"/>
    </source>
</evidence>
<proteinExistence type="predicted"/>
<dbReference type="GO" id="GO:0046872">
    <property type="term" value="F:metal ion binding"/>
    <property type="evidence" value="ECO:0007669"/>
    <property type="project" value="UniProtKB-KW"/>
</dbReference>